<feature type="transmembrane region" description="Helical" evidence="10">
    <location>
        <begin position="203"/>
        <end position="224"/>
    </location>
</feature>
<evidence type="ECO:0000256" key="7">
    <source>
        <dbReference type="ARBA" id="ARBA00023303"/>
    </source>
</evidence>
<feature type="transmembrane region" description="Helical" evidence="10">
    <location>
        <begin position="230"/>
        <end position="250"/>
    </location>
</feature>
<dbReference type="GO" id="GO:0005886">
    <property type="term" value="C:plasma membrane"/>
    <property type="evidence" value="ECO:0007669"/>
    <property type="project" value="TreeGrafter"/>
</dbReference>
<feature type="compositionally biased region" description="Low complexity" evidence="9">
    <location>
        <begin position="98"/>
        <end position="139"/>
    </location>
</feature>
<comment type="subcellular location">
    <subcellularLocation>
        <location evidence="1">Membrane</location>
        <topology evidence="1">Multi-pass membrane protein</topology>
    </subcellularLocation>
</comment>
<reference evidence="12" key="1">
    <citation type="submission" date="2018-04" db="EMBL/GenBank/DDBJ databases">
        <title>Transcriptome of Schizaphis graminum biotype I.</title>
        <authorList>
            <person name="Scully E.D."/>
            <person name="Geib S.M."/>
            <person name="Palmer N.A."/>
            <person name="Koch K."/>
            <person name="Bradshaw J."/>
            <person name="Heng-Moss T."/>
            <person name="Sarath G."/>
        </authorList>
    </citation>
    <scope>NUCLEOTIDE SEQUENCE</scope>
</reference>
<evidence type="ECO:0000256" key="4">
    <source>
        <dbReference type="ARBA" id="ARBA00022989"/>
    </source>
</evidence>
<keyword evidence="4 10" id="KW-1133">Transmembrane helix</keyword>
<feature type="compositionally biased region" description="Gly residues" evidence="9">
    <location>
        <begin position="282"/>
        <end position="291"/>
    </location>
</feature>
<feature type="region of interest" description="Disordered" evidence="9">
    <location>
        <begin position="18"/>
        <end position="39"/>
    </location>
</feature>
<keyword evidence="3 8" id="KW-0812">Transmembrane</keyword>
<feature type="domain" description="Potassium channel" evidence="11">
    <location>
        <begin position="200"/>
        <end position="258"/>
    </location>
</feature>
<dbReference type="AlphaFoldDB" id="A0A2S2NIS9"/>
<accession>A0A2S2NIS9</accession>
<feature type="region of interest" description="Disordered" evidence="9">
    <location>
        <begin position="89"/>
        <end position="139"/>
    </location>
</feature>
<sequence length="515" mass="56814">MTNSPGAYHAAAVENNRNIGHAAATSTSTTAQGRRSQTEASHYIMPADPHSCCDPAPTVLSGAGICLIVLGYTMFGAFTFMTLENGGRDSVQSIRGGQHQQPQPQPQTQQQQQQQQQHNQPQQHQQQQQQHHQQQQSQSQFLLARNDKLRAQTVEKLWKITEDLNILYRDNWTRLAEEEILKFQDSLIRKYGGPNQIDRRHRWNFASSFLYSLTLITTIGYGSVTPQTPWGRVITIVYALIGIPLMLLYLSTMGETLAKNFRRIYSRMCSPGNREDRDDGGGGRVRQGGGKRAPPNTVSSNHVGGGEYYRHRYEFETVSGAAAYADAAAITVSGGIGSGGQKRVPVLLSLSVVAAYVALGAFIYQKLERWTLLEGSYFCFTSLGTIGFGELVPGSIESTKDVSVFVSSGYILVGMAVVAMCFQLLQDELVAMSRSCRWCCCWWWMWSQQQHQHQQHQHKDSNMVVCTVAGTVDGGGCDDDDCGGVISSVAPAPHNNRGRQPSQPHNHNNSVTVGS</sequence>
<dbReference type="SUPFAM" id="SSF81995">
    <property type="entry name" value="beta-sandwich domain of Sec23/24"/>
    <property type="match status" value="1"/>
</dbReference>
<keyword evidence="6 10" id="KW-0472">Membrane</keyword>
<organism evidence="12">
    <name type="scientific">Schizaphis graminum</name>
    <name type="common">Green bug aphid</name>
    <dbReference type="NCBI Taxonomy" id="13262"/>
    <lineage>
        <taxon>Eukaryota</taxon>
        <taxon>Metazoa</taxon>
        <taxon>Ecdysozoa</taxon>
        <taxon>Arthropoda</taxon>
        <taxon>Hexapoda</taxon>
        <taxon>Insecta</taxon>
        <taxon>Pterygota</taxon>
        <taxon>Neoptera</taxon>
        <taxon>Paraneoptera</taxon>
        <taxon>Hemiptera</taxon>
        <taxon>Sternorrhyncha</taxon>
        <taxon>Aphidomorpha</taxon>
        <taxon>Aphidoidea</taxon>
        <taxon>Aphididae</taxon>
        <taxon>Aphidini</taxon>
        <taxon>Schizaphis</taxon>
    </lineage>
</organism>
<comment type="similarity">
    <text evidence="8">Belongs to the two pore domain potassium channel (TC 1.A.1.8) family.</text>
</comment>
<dbReference type="PRINTS" id="PR01333">
    <property type="entry name" value="2POREKCHANEL"/>
</dbReference>
<dbReference type="GO" id="GO:0015271">
    <property type="term" value="F:outward rectifier potassium channel activity"/>
    <property type="evidence" value="ECO:0007669"/>
    <property type="project" value="TreeGrafter"/>
</dbReference>
<keyword evidence="5 8" id="KW-0406">Ion transport</keyword>
<feature type="region of interest" description="Disordered" evidence="9">
    <location>
        <begin position="488"/>
        <end position="515"/>
    </location>
</feature>
<evidence type="ECO:0000313" key="12">
    <source>
        <dbReference type="EMBL" id="MBY17084.1"/>
    </source>
</evidence>
<feature type="transmembrane region" description="Helical" evidence="10">
    <location>
        <begin position="404"/>
        <end position="425"/>
    </location>
</feature>
<evidence type="ECO:0000256" key="8">
    <source>
        <dbReference type="RuleBase" id="RU003857"/>
    </source>
</evidence>
<dbReference type="InterPro" id="IPR013099">
    <property type="entry name" value="K_chnl_dom"/>
</dbReference>
<feature type="domain" description="Potassium channel" evidence="11">
    <location>
        <begin position="353"/>
        <end position="429"/>
    </location>
</feature>
<feature type="compositionally biased region" description="Low complexity" evidence="9">
    <location>
        <begin position="22"/>
        <end position="31"/>
    </location>
</feature>
<keyword evidence="2 8" id="KW-0813">Transport</keyword>
<evidence type="ECO:0000259" key="11">
    <source>
        <dbReference type="Pfam" id="PF07885"/>
    </source>
</evidence>
<evidence type="ECO:0000256" key="2">
    <source>
        <dbReference type="ARBA" id="ARBA00022448"/>
    </source>
</evidence>
<dbReference type="GO" id="GO:0022841">
    <property type="term" value="F:potassium ion leak channel activity"/>
    <property type="evidence" value="ECO:0007669"/>
    <property type="project" value="TreeGrafter"/>
</dbReference>
<proteinExistence type="inferred from homology"/>
<evidence type="ECO:0000256" key="9">
    <source>
        <dbReference type="SAM" id="MobiDB-lite"/>
    </source>
</evidence>
<dbReference type="PANTHER" id="PTHR11003:SF325">
    <property type="entry name" value="POTASSIUM CHANNEL DOMAIN-CONTAINING PROTEIN"/>
    <property type="match status" value="1"/>
</dbReference>
<feature type="compositionally biased region" description="Polar residues" evidence="9">
    <location>
        <begin position="498"/>
        <end position="515"/>
    </location>
</feature>
<evidence type="ECO:0000256" key="10">
    <source>
        <dbReference type="SAM" id="Phobius"/>
    </source>
</evidence>
<name>A0A2S2NIS9_SCHGA</name>
<evidence type="ECO:0000256" key="5">
    <source>
        <dbReference type="ARBA" id="ARBA00023065"/>
    </source>
</evidence>
<dbReference type="EMBL" id="GGMR01004465">
    <property type="protein sequence ID" value="MBY17084.1"/>
    <property type="molecule type" value="Transcribed_RNA"/>
</dbReference>
<feature type="region of interest" description="Disordered" evidence="9">
    <location>
        <begin position="272"/>
        <end position="298"/>
    </location>
</feature>
<keyword evidence="7 8" id="KW-0407">Ion channel</keyword>
<feature type="transmembrane region" description="Helical" evidence="10">
    <location>
        <begin position="346"/>
        <end position="364"/>
    </location>
</feature>
<dbReference type="Pfam" id="PF07885">
    <property type="entry name" value="Ion_trans_2"/>
    <property type="match status" value="2"/>
</dbReference>
<dbReference type="PANTHER" id="PTHR11003">
    <property type="entry name" value="POTASSIUM CHANNEL, SUBFAMILY K"/>
    <property type="match status" value="1"/>
</dbReference>
<dbReference type="Gene3D" id="1.10.287.70">
    <property type="match status" value="1"/>
</dbReference>
<protein>
    <submittedName>
        <fullName evidence="12">TWiK family of potassium channels protein 7</fullName>
    </submittedName>
</protein>
<feature type="transmembrane region" description="Helical" evidence="10">
    <location>
        <begin position="370"/>
        <end position="392"/>
    </location>
</feature>
<gene>
    <name evidence="12" type="primary">twk-7_1</name>
    <name evidence="12" type="ORF">g.6878</name>
</gene>
<dbReference type="GO" id="GO:0030322">
    <property type="term" value="P:stabilization of membrane potential"/>
    <property type="evidence" value="ECO:0007669"/>
    <property type="project" value="TreeGrafter"/>
</dbReference>
<dbReference type="InterPro" id="IPR003280">
    <property type="entry name" value="2pore_dom_K_chnl"/>
</dbReference>
<evidence type="ECO:0000256" key="3">
    <source>
        <dbReference type="ARBA" id="ARBA00022692"/>
    </source>
</evidence>
<evidence type="ECO:0000256" key="6">
    <source>
        <dbReference type="ARBA" id="ARBA00023136"/>
    </source>
</evidence>
<feature type="transmembrane region" description="Helical" evidence="10">
    <location>
        <begin position="59"/>
        <end position="83"/>
    </location>
</feature>
<evidence type="ECO:0000256" key="1">
    <source>
        <dbReference type="ARBA" id="ARBA00004141"/>
    </source>
</evidence>
<dbReference type="SUPFAM" id="SSF81324">
    <property type="entry name" value="Voltage-gated potassium channels"/>
    <property type="match status" value="2"/>
</dbReference>